<dbReference type="EMBL" id="JACHWR010000002">
    <property type="protein sequence ID" value="MBB3042531.1"/>
    <property type="molecule type" value="Genomic_DNA"/>
</dbReference>
<sequence length="184" mass="19552">MRRRRPPAVPAQLVHEIDEALAAVDTARAHLARARAEQVPLLELRAASAEVRGAFDRADALLRQATGLARQHSYREWSAWRHRLSVLGTARVMHLFAEQDEVGLLPIGSVRAIDTGMSGPAIGDLQHGASRAPGTPPTYGLDFDALLIGGPATAPPTGADRAEPPVVIAIETSSARDESPPEAA</sequence>
<dbReference type="RefSeq" id="WP_183592489.1">
    <property type="nucleotide sequence ID" value="NZ_JACHWR010000002.1"/>
</dbReference>
<evidence type="ECO:0000313" key="2">
    <source>
        <dbReference type="Proteomes" id="UP000589626"/>
    </source>
</evidence>
<protein>
    <submittedName>
        <fullName evidence="1">Uncharacterized protein</fullName>
    </submittedName>
</protein>
<dbReference type="Proteomes" id="UP000589626">
    <property type="component" value="Unassembled WGS sequence"/>
</dbReference>
<organism evidence="1 2">
    <name type="scientific">Nocardioides soli</name>
    <dbReference type="NCBI Taxonomy" id="1036020"/>
    <lineage>
        <taxon>Bacteria</taxon>
        <taxon>Bacillati</taxon>
        <taxon>Actinomycetota</taxon>
        <taxon>Actinomycetes</taxon>
        <taxon>Propionibacteriales</taxon>
        <taxon>Nocardioidaceae</taxon>
        <taxon>Nocardioides</taxon>
    </lineage>
</organism>
<dbReference type="AlphaFoldDB" id="A0A7W4VVH1"/>
<accession>A0A7W4VVH1</accession>
<reference evidence="1 2" key="1">
    <citation type="submission" date="2020-08" db="EMBL/GenBank/DDBJ databases">
        <title>Sequencing the genomes of 1000 actinobacteria strains.</title>
        <authorList>
            <person name="Klenk H.-P."/>
        </authorList>
    </citation>
    <scope>NUCLEOTIDE SEQUENCE [LARGE SCALE GENOMIC DNA]</scope>
    <source>
        <strain evidence="1 2">DSM 105498</strain>
    </source>
</reference>
<keyword evidence="2" id="KW-1185">Reference proteome</keyword>
<name>A0A7W4VVH1_9ACTN</name>
<proteinExistence type="predicted"/>
<gene>
    <name evidence="1" type="ORF">FHU40_002349</name>
</gene>
<comment type="caution">
    <text evidence="1">The sequence shown here is derived from an EMBL/GenBank/DDBJ whole genome shotgun (WGS) entry which is preliminary data.</text>
</comment>
<evidence type="ECO:0000313" key="1">
    <source>
        <dbReference type="EMBL" id="MBB3042531.1"/>
    </source>
</evidence>